<feature type="compositionally biased region" description="Low complexity" evidence="1">
    <location>
        <begin position="1"/>
        <end position="13"/>
    </location>
</feature>
<gene>
    <name evidence="4" type="ORF">GCM10023198_31230</name>
</gene>
<keyword evidence="2" id="KW-1133">Transmembrane helix</keyword>
<dbReference type="InterPro" id="IPR013974">
    <property type="entry name" value="SAF"/>
</dbReference>
<feature type="region of interest" description="Disordered" evidence="1">
    <location>
        <begin position="220"/>
        <end position="258"/>
    </location>
</feature>
<name>A0ABP8XIF5_9MICO</name>
<evidence type="ECO:0000256" key="2">
    <source>
        <dbReference type="SAM" id="Phobius"/>
    </source>
</evidence>
<sequence>MEMTSTTTQGPTAPGAPPVEARLAPPKLKRQPVLAVVMIAAVGIGVLGAVLLWATLTDTRTVLVARDTIVRGTVIQAEDLTEAQVGADVSLDLLGAGARGEVVGQRAAWDVAAGAALTTGVATEELVPPSGMSVLGIVLPPPASPGLALLPGDRVRAVVTAADPASEQAPTFHAAEVVAVNPPAPDGQTVVDVLVSHEEAITLAAEAAAGKVTLVLDSRELNEETGATDDTAQETGEAPGESPESPVEPSGSPTGGKN</sequence>
<dbReference type="EMBL" id="BAABHM010000012">
    <property type="protein sequence ID" value="GAA4706724.1"/>
    <property type="molecule type" value="Genomic_DNA"/>
</dbReference>
<keyword evidence="2" id="KW-0812">Transmembrane</keyword>
<dbReference type="Pfam" id="PF08666">
    <property type="entry name" value="SAF"/>
    <property type="match status" value="1"/>
</dbReference>
<accession>A0ABP8XIF5</accession>
<feature type="domain" description="SAF" evidence="3">
    <location>
        <begin position="60"/>
        <end position="119"/>
    </location>
</feature>
<feature type="transmembrane region" description="Helical" evidence="2">
    <location>
        <begin position="33"/>
        <end position="56"/>
    </location>
</feature>
<evidence type="ECO:0000313" key="5">
    <source>
        <dbReference type="Proteomes" id="UP001500843"/>
    </source>
</evidence>
<reference evidence="5" key="1">
    <citation type="journal article" date="2019" name="Int. J. Syst. Evol. Microbiol.">
        <title>The Global Catalogue of Microorganisms (GCM) 10K type strain sequencing project: providing services to taxonomists for standard genome sequencing and annotation.</title>
        <authorList>
            <consortium name="The Broad Institute Genomics Platform"/>
            <consortium name="The Broad Institute Genome Sequencing Center for Infectious Disease"/>
            <person name="Wu L."/>
            <person name="Ma J."/>
        </authorList>
    </citation>
    <scope>NUCLEOTIDE SEQUENCE [LARGE SCALE GENOMIC DNA]</scope>
    <source>
        <strain evidence="5">JCM 17975</strain>
    </source>
</reference>
<keyword evidence="2" id="KW-0472">Membrane</keyword>
<keyword evidence="5" id="KW-1185">Reference proteome</keyword>
<evidence type="ECO:0000256" key="1">
    <source>
        <dbReference type="SAM" id="MobiDB-lite"/>
    </source>
</evidence>
<protein>
    <recommendedName>
        <fullName evidence="3">SAF domain-containing protein</fullName>
    </recommendedName>
</protein>
<comment type="caution">
    <text evidence="4">The sequence shown here is derived from an EMBL/GenBank/DDBJ whole genome shotgun (WGS) entry which is preliminary data.</text>
</comment>
<evidence type="ECO:0000259" key="3">
    <source>
        <dbReference type="Pfam" id="PF08666"/>
    </source>
</evidence>
<proteinExistence type="predicted"/>
<feature type="compositionally biased region" description="Low complexity" evidence="1">
    <location>
        <begin position="234"/>
        <end position="252"/>
    </location>
</feature>
<feature type="region of interest" description="Disordered" evidence="1">
    <location>
        <begin position="1"/>
        <end position="23"/>
    </location>
</feature>
<evidence type="ECO:0000313" key="4">
    <source>
        <dbReference type="EMBL" id="GAA4706724.1"/>
    </source>
</evidence>
<dbReference type="Proteomes" id="UP001500843">
    <property type="component" value="Unassembled WGS sequence"/>
</dbReference>
<organism evidence="4 5">
    <name type="scientific">Promicromonospora umidemergens</name>
    <dbReference type="NCBI Taxonomy" id="629679"/>
    <lineage>
        <taxon>Bacteria</taxon>
        <taxon>Bacillati</taxon>
        <taxon>Actinomycetota</taxon>
        <taxon>Actinomycetes</taxon>
        <taxon>Micrococcales</taxon>
        <taxon>Promicromonosporaceae</taxon>
        <taxon>Promicromonospora</taxon>
    </lineage>
</organism>